<proteinExistence type="predicted"/>
<evidence type="ECO:0000313" key="2">
    <source>
        <dbReference type="Proteomes" id="UP000480266"/>
    </source>
</evidence>
<protein>
    <submittedName>
        <fullName evidence="1">Uncharacterized protein</fullName>
    </submittedName>
</protein>
<keyword evidence="2" id="KW-1185">Reference proteome</keyword>
<sequence>MTDTANHQVPELGRLRRALATVFGWMEAMESTSFDYTLNRIERLEREVGLMKKELRQSSETGPVDVASGLS</sequence>
<comment type="caution">
    <text evidence="1">The sequence shown here is derived from an EMBL/GenBank/DDBJ whole genome shotgun (WGS) entry which is preliminary data.</text>
</comment>
<reference evidence="1" key="1">
    <citation type="submission" date="2020-02" db="EMBL/GenBank/DDBJ databases">
        <title>Draft genome sequence of Candidatus Afipia apatlaquensis IBT-C3, a potential strain for decolorization of textile dyes.</title>
        <authorList>
            <person name="Sanchez-Reyes A."/>
            <person name="Breton-Deval L."/>
            <person name="Mangelson H."/>
            <person name="Sanchez-Flores A."/>
        </authorList>
    </citation>
    <scope>NUCLEOTIDE SEQUENCE [LARGE SCALE GENOMIC DNA]</scope>
    <source>
        <strain evidence="1">IBT-C3</strain>
    </source>
</reference>
<evidence type="ECO:0000313" key="1">
    <source>
        <dbReference type="EMBL" id="NGX94274.1"/>
    </source>
</evidence>
<accession>A0A7C9VJZ7</accession>
<dbReference type="EMBL" id="JAAMRR010000168">
    <property type="protein sequence ID" value="NGX94274.1"/>
    <property type="molecule type" value="Genomic_DNA"/>
</dbReference>
<organism evidence="1 2">
    <name type="scientific">Candidatus Afipia apatlaquensis</name>
    <dbReference type="NCBI Taxonomy" id="2712852"/>
    <lineage>
        <taxon>Bacteria</taxon>
        <taxon>Pseudomonadati</taxon>
        <taxon>Pseudomonadota</taxon>
        <taxon>Alphaproteobacteria</taxon>
        <taxon>Hyphomicrobiales</taxon>
        <taxon>Nitrobacteraceae</taxon>
        <taxon>Afipia</taxon>
    </lineage>
</organism>
<name>A0A7C9VJZ7_9BRAD</name>
<dbReference type="AlphaFoldDB" id="A0A7C9VJZ7"/>
<dbReference type="Proteomes" id="UP000480266">
    <property type="component" value="Unassembled WGS sequence"/>
</dbReference>
<gene>
    <name evidence="1" type="ORF">G4V63_03225</name>
</gene>